<evidence type="ECO:0000259" key="3">
    <source>
        <dbReference type="Pfam" id="PF13439"/>
    </source>
</evidence>
<evidence type="ECO:0000313" key="4">
    <source>
        <dbReference type="EMBL" id="MBY5956697.1"/>
    </source>
</evidence>
<dbReference type="Proteomes" id="UP000753961">
    <property type="component" value="Unassembled WGS sequence"/>
</dbReference>
<dbReference type="Pfam" id="PF13439">
    <property type="entry name" value="Glyco_transf_4"/>
    <property type="match status" value="1"/>
</dbReference>
<reference evidence="4" key="1">
    <citation type="submission" date="2021-06" db="EMBL/GenBank/DDBJ databases">
        <title>44 bacteria genomes isolated from Dapeng, Shenzhen.</title>
        <authorList>
            <person name="Zheng W."/>
            <person name="Yu S."/>
            <person name="Huang Y."/>
        </authorList>
    </citation>
    <scope>NUCLEOTIDE SEQUENCE</scope>
    <source>
        <strain evidence="4">DP5N28-2</strain>
    </source>
</reference>
<dbReference type="EMBL" id="JAHVHU010000002">
    <property type="protein sequence ID" value="MBY5956697.1"/>
    <property type="molecule type" value="Genomic_DNA"/>
</dbReference>
<evidence type="ECO:0000313" key="5">
    <source>
        <dbReference type="Proteomes" id="UP000753961"/>
    </source>
</evidence>
<dbReference type="InterPro" id="IPR028098">
    <property type="entry name" value="Glyco_trans_4-like_N"/>
</dbReference>
<dbReference type="InterPro" id="IPR001296">
    <property type="entry name" value="Glyco_trans_1"/>
</dbReference>
<comment type="caution">
    <text evidence="4">The sequence shown here is derived from an EMBL/GenBank/DDBJ whole genome shotgun (WGS) entry which is preliminary data.</text>
</comment>
<evidence type="ECO:0000259" key="2">
    <source>
        <dbReference type="Pfam" id="PF00534"/>
    </source>
</evidence>
<dbReference type="GO" id="GO:0016757">
    <property type="term" value="F:glycosyltransferase activity"/>
    <property type="evidence" value="ECO:0007669"/>
    <property type="project" value="InterPro"/>
</dbReference>
<dbReference type="GO" id="GO:0009103">
    <property type="term" value="P:lipopolysaccharide biosynthetic process"/>
    <property type="evidence" value="ECO:0007669"/>
    <property type="project" value="TreeGrafter"/>
</dbReference>
<name>A0A953L5K8_9BACT</name>
<keyword evidence="1" id="KW-0808">Transferase</keyword>
<accession>A0A953L5K8</accession>
<dbReference type="AlphaFoldDB" id="A0A953L5K8"/>
<feature type="domain" description="Glycosyltransferase subfamily 4-like N-terminal" evidence="3">
    <location>
        <begin position="17"/>
        <end position="171"/>
    </location>
</feature>
<feature type="domain" description="Glycosyl transferase family 1" evidence="2">
    <location>
        <begin position="195"/>
        <end position="348"/>
    </location>
</feature>
<dbReference type="Gene3D" id="3.40.50.2000">
    <property type="entry name" value="Glycogen Phosphorylase B"/>
    <property type="match status" value="2"/>
</dbReference>
<dbReference type="SUPFAM" id="SSF53756">
    <property type="entry name" value="UDP-Glycosyltransferase/glycogen phosphorylase"/>
    <property type="match status" value="1"/>
</dbReference>
<evidence type="ECO:0000256" key="1">
    <source>
        <dbReference type="ARBA" id="ARBA00022679"/>
    </source>
</evidence>
<dbReference type="Pfam" id="PF00534">
    <property type="entry name" value="Glycos_transf_1"/>
    <property type="match status" value="1"/>
</dbReference>
<organism evidence="4 5">
    <name type="scientific">Membranihabitans marinus</name>
    <dbReference type="NCBI Taxonomy" id="1227546"/>
    <lineage>
        <taxon>Bacteria</taxon>
        <taxon>Pseudomonadati</taxon>
        <taxon>Bacteroidota</taxon>
        <taxon>Saprospiria</taxon>
        <taxon>Saprospirales</taxon>
        <taxon>Saprospiraceae</taxon>
        <taxon>Membranihabitans</taxon>
    </lineage>
</organism>
<dbReference type="RefSeq" id="WP_222578219.1">
    <property type="nucleotide sequence ID" value="NZ_JAHVHU010000002.1"/>
</dbReference>
<dbReference type="CDD" id="cd03809">
    <property type="entry name" value="GT4_MtfB-like"/>
    <property type="match status" value="1"/>
</dbReference>
<sequence>MRIAINGRLLIENRLEGLGYFTWEVLKRMVDLYPEHDYLVLFDRKPARAFLIPGVEFRILRPAARHPFLYLFWFDVLVPIHLRTWDAEVFVSFDGFTSQRLHIPVVTTIHDLAYLHYPEYMKSADLWYYKKFQPKFARLSTGLLTVSEYSAKDLEKQYNIKRNEIEVVYNGSRFENNPPESRPAVLEKYGVQAHQYFIYTGSLHPRKNIIRLVEAFEHAQAAKAGIKLVLAGRSAWKTQEIMERIDRSPVSVQIIRTGYVSDTTLWNLLKNSLSLCYVSLFEGFGVPVLDAFHAGVPVICSSTTSVAEVAGDAGLLVHPEDVQAISAAMDRVYLDGGIRQSLVESGHERKSRFSWRSTTKLIYETIEESYRNFRI</sequence>
<dbReference type="PANTHER" id="PTHR46401">
    <property type="entry name" value="GLYCOSYLTRANSFERASE WBBK-RELATED"/>
    <property type="match status" value="1"/>
</dbReference>
<protein>
    <submittedName>
        <fullName evidence="4">Glycosyltransferase family 4 protein</fullName>
    </submittedName>
</protein>
<gene>
    <name evidence="4" type="ORF">KUV50_01025</name>
</gene>
<keyword evidence="5" id="KW-1185">Reference proteome</keyword>
<proteinExistence type="predicted"/>
<dbReference type="PANTHER" id="PTHR46401:SF2">
    <property type="entry name" value="GLYCOSYLTRANSFERASE WBBK-RELATED"/>
    <property type="match status" value="1"/>
</dbReference>